<feature type="domain" description="BPL/LPL catalytic" evidence="7">
    <location>
        <begin position="13"/>
        <end position="221"/>
    </location>
</feature>
<dbReference type="EMBL" id="CP096916">
    <property type="protein sequence ID" value="WBM38486.1"/>
    <property type="molecule type" value="Genomic_DNA"/>
</dbReference>
<dbReference type="Proteomes" id="UP000245216">
    <property type="component" value="Unassembled WGS sequence"/>
</dbReference>
<dbReference type="Gene3D" id="3.30.930.10">
    <property type="entry name" value="Bira Bifunctional Protein, Domain 2"/>
    <property type="match status" value="1"/>
</dbReference>
<evidence type="ECO:0000256" key="5">
    <source>
        <dbReference type="ARBA" id="ARBA00024227"/>
    </source>
</evidence>
<evidence type="ECO:0000313" key="9">
    <source>
        <dbReference type="EMBL" id="WBM38486.1"/>
    </source>
</evidence>
<keyword evidence="4" id="KW-0092">Biotin</keyword>
<sequence length="289" mass="31505">MNTSSAFTLPSPRDMMAELRTRLPHFPQIRWVDSTESTNADLLALARQESGPRVRPWLLGAHLQSRGRGRAGRTWENSVGANLMFSCAFDIFLPARQLPTLSPLSGLATTEALRQFLEPAVRNRLAMKWPNDVLWDQAKLSGILVEATRASAAPSSSDHHVVIIGIGLNLRDATTISQNTQRAIADWSSIAEHSQQASLARCSDIVAKVAQSLYLSLNHVTAQGFADLPTRYAQVDALIGQQVHIIDNGQVLHTGIVTGINTSGQLLLRHPDGSERAVTVGEVSVRAQR</sequence>
<evidence type="ECO:0000259" key="7">
    <source>
        <dbReference type="PROSITE" id="PS51733"/>
    </source>
</evidence>
<proteinExistence type="predicted"/>
<dbReference type="RefSeq" id="WP_042484559.1">
    <property type="nucleotide sequence ID" value="NZ_CAXOJJ010000015.1"/>
</dbReference>
<evidence type="ECO:0000256" key="6">
    <source>
        <dbReference type="ARBA" id="ARBA00047846"/>
    </source>
</evidence>
<dbReference type="STRING" id="511.UZ73_09425"/>
<dbReference type="PROSITE" id="PS51733">
    <property type="entry name" value="BPL_LPL_CATALYTIC"/>
    <property type="match status" value="1"/>
</dbReference>
<reference evidence="8 10" key="1">
    <citation type="submission" date="2018-05" db="EMBL/GenBank/DDBJ databases">
        <title>Genome Sequence of an Efficient Indole-Degrading Bacterium, Alcaligenes sp.YBY.</title>
        <authorList>
            <person name="Yang B."/>
        </authorList>
    </citation>
    <scope>NUCLEOTIDE SEQUENCE [LARGE SCALE GENOMIC DNA]</scope>
    <source>
        <strain evidence="8 10">YBY</strain>
    </source>
</reference>
<dbReference type="NCBIfam" id="TIGR00121">
    <property type="entry name" value="birA_ligase"/>
    <property type="match status" value="1"/>
</dbReference>
<dbReference type="EC" id="6.3.4.15" evidence="5"/>
<dbReference type="Pfam" id="PF03099">
    <property type="entry name" value="BPL_LplA_LipB"/>
    <property type="match status" value="1"/>
</dbReference>
<keyword evidence="11" id="KW-1185">Reference proteome</keyword>
<dbReference type="PANTHER" id="PTHR12835:SF5">
    <property type="entry name" value="BIOTIN--PROTEIN LIGASE"/>
    <property type="match status" value="1"/>
</dbReference>
<comment type="catalytic activity">
    <reaction evidence="6">
        <text>biotin + L-lysyl-[protein] + ATP = N(6)-biotinyl-L-lysyl-[protein] + AMP + diphosphate + H(+)</text>
        <dbReference type="Rhea" id="RHEA:11756"/>
        <dbReference type="Rhea" id="RHEA-COMP:9752"/>
        <dbReference type="Rhea" id="RHEA-COMP:10505"/>
        <dbReference type="ChEBI" id="CHEBI:15378"/>
        <dbReference type="ChEBI" id="CHEBI:29969"/>
        <dbReference type="ChEBI" id="CHEBI:30616"/>
        <dbReference type="ChEBI" id="CHEBI:33019"/>
        <dbReference type="ChEBI" id="CHEBI:57586"/>
        <dbReference type="ChEBI" id="CHEBI:83144"/>
        <dbReference type="ChEBI" id="CHEBI:456215"/>
        <dbReference type="EC" id="6.3.4.15"/>
    </reaction>
</comment>
<reference evidence="8 10" key="2">
    <citation type="submission" date="2018-05" db="EMBL/GenBank/DDBJ databases">
        <authorList>
            <person name="Lanie J.A."/>
            <person name="Ng W.-L."/>
            <person name="Kazmierczak K.M."/>
            <person name="Andrzejewski T.M."/>
            <person name="Davidsen T.M."/>
            <person name="Wayne K.J."/>
            <person name="Tettelin H."/>
            <person name="Glass J.I."/>
            <person name="Rusch D."/>
            <person name="Podicherti R."/>
            <person name="Tsui H.-C.T."/>
            <person name="Winkler M.E."/>
        </authorList>
    </citation>
    <scope>NUCLEOTIDE SEQUENCE [LARGE SCALE GENOMIC DNA]</scope>
    <source>
        <strain evidence="8 10">YBY</strain>
    </source>
</reference>
<evidence type="ECO:0000256" key="1">
    <source>
        <dbReference type="ARBA" id="ARBA00022598"/>
    </source>
</evidence>
<dbReference type="SUPFAM" id="SSF55681">
    <property type="entry name" value="Class II aaRS and biotin synthetases"/>
    <property type="match status" value="1"/>
</dbReference>
<dbReference type="SUPFAM" id="SSF50037">
    <property type="entry name" value="C-terminal domain of transcriptional repressors"/>
    <property type="match status" value="1"/>
</dbReference>
<evidence type="ECO:0000313" key="8">
    <source>
        <dbReference type="EMBL" id="PWE12882.1"/>
    </source>
</evidence>
<dbReference type="PANTHER" id="PTHR12835">
    <property type="entry name" value="BIOTIN PROTEIN LIGASE"/>
    <property type="match status" value="1"/>
</dbReference>
<dbReference type="Pfam" id="PF02237">
    <property type="entry name" value="BPL_C"/>
    <property type="match status" value="1"/>
</dbReference>
<dbReference type="InterPro" id="IPR004143">
    <property type="entry name" value="BPL_LPL_catalytic"/>
</dbReference>
<dbReference type="Gene3D" id="2.30.30.100">
    <property type="match status" value="1"/>
</dbReference>
<dbReference type="EMBL" id="QEXO01000005">
    <property type="protein sequence ID" value="PWE12882.1"/>
    <property type="molecule type" value="Genomic_DNA"/>
</dbReference>
<dbReference type="GeneID" id="29370893"/>
<keyword evidence="1 8" id="KW-0436">Ligase</keyword>
<dbReference type="GO" id="GO:0005737">
    <property type="term" value="C:cytoplasm"/>
    <property type="evidence" value="ECO:0007669"/>
    <property type="project" value="TreeGrafter"/>
</dbReference>
<evidence type="ECO:0000256" key="4">
    <source>
        <dbReference type="ARBA" id="ARBA00023267"/>
    </source>
</evidence>
<evidence type="ECO:0000256" key="2">
    <source>
        <dbReference type="ARBA" id="ARBA00022741"/>
    </source>
</evidence>
<dbReference type="InterPro" id="IPR045864">
    <property type="entry name" value="aa-tRNA-synth_II/BPL/LPL"/>
</dbReference>
<gene>
    <name evidence="8" type="ORF">DF183_19195</name>
    <name evidence="9" type="ORF">M2J83_01220</name>
</gene>
<reference evidence="9 11" key="3">
    <citation type="submission" date="2022-05" db="EMBL/GenBank/DDBJ databases">
        <title>Complete sequence of strain NY11312.</title>
        <authorList>
            <person name="Zhou D."/>
        </authorList>
    </citation>
    <scope>NUCLEOTIDE SEQUENCE [LARGE SCALE GENOMIC DNA]</scope>
    <source>
        <strain evidence="9 11">NY11312</strain>
    </source>
</reference>
<dbReference type="OrthoDB" id="9807064at2"/>
<organism evidence="8 10">
    <name type="scientific">Alcaligenes faecalis</name>
    <dbReference type="NCBI Taxonomy" id="511"/>
    <lineage>
        <taxon>Bacteria</taxon>
        <taxon>Pseudomonadati</taxon>
        <taxon>Pseudomonadota</taxon>
        <taxon>Betaproteobacteria</taxon>
        <taxon>Burkholderiales</taxon>
        <taxon>Alcaligenaceae</taxon>
        <taxon>Alcaligenes</taxon>
    </lineage>
</organism>
<protein>
    <recommendedName>
        <fullName evidence="5">biotin--[biotin carboxyl-carrier protein] ligase</fullName>
        <ecNumber evidence="5">6.3.4.15</ecNumber>
    </recommendedName>
</protein>
<evidence type="ECO:0000313" key="10">
    <source>
        <dbReference type="Proteomes" id="UP000245216"/>
    </source>
</evidence>
<accession>A0A0M7EAN2</accession>
<keyword evidence="2" id="KW-0547">Nucleotide-binding</keyword>
<dbReference type="InterPro" id="IPR008988">
    <property type="entry name" value="Transcriptional_repressor_C"/>
</dbReference>
<dbReference type="AlphaFoldDB" id="A0A0M7EAN2"/>
<dbReference type="GO" id="GO:0005524">
    <property type="term" value="F:ATP binding"/>
    <property type="evidence" value="ECO:0007669"/>
    <property type="project" value="UniProtKB-KW"/>
</dbReference>
<keyword evidence="3" id="KW-0067">ATP-binding</keyword>
<dbReference type="InterPro" id="IPR003142">
    <property type="entry name" value="BPL_C"/>
</dbReference>
<dbReference type="InterPro" id="IPR004408">
    <property type="entry name" value="Biotin_CoA_COase_ligase"/>
</dbReference>
<dbReference type="KEGG" id="afa:UZ73_09425"/>
<accession>A0A0S2JR06</accession>
<evidence type="ECO:0000256" key="3">
    <source>
        <dbReference type="ARBA" id="ARBA00022840"/>
    </source>
</evidence>
<dbReference type="Proteomes" id="UP001211866">
    <property type="component" value="Chromosome"/>
</dbReference>
<dbReference type="GO" id="GO:0004077">
    <property type="term" value="F:biotin--[biotin carboxyl-carrier protein] ligase activity"/>
    <property type="evidence" value="ECO:0007669"/>
    <property type="project" value="UniProtKB-EC"/>
</dbReference>
<name>A0A0M7EAN2_ALCFA</name>
<evidence type="ECO:0000313" key="11">
    <source>
        <dbReference type="Proteomes" id="UP001211866"/>
    </source>
</evidence>
<dbReference type="CDD" id="cd16442">
    <property type="entry name" value="BPL"/>
    <property type="match status" value="1"/>
</dbReference>